<comment type="similarity">
    <text evidence="11 12">Belongs to the TonB-dependent receptor family.</text>
</comment>
<evidence type="ECO:0000313" key="16">
    <source>
        <dbReference type="EMBL" id="OFC70332.1"/>
    </source>
</evidence>
<comment type="caution">
    <text evidence="16">The sequence shown here is derived from an EMBL/GenBank/DDBJ whole genome shotgun (WGS) entry which is preliminary data.</text>
</comment>
<keyword evidence="13" id="KW-0732">Signal</keyword>
<dbReference type="Proteomes" id="UP000175691">
    <property type="component" value="Unassembled WGS sequence"/>
</dbReference>
<evidence type="ECO:0000256" key="10">
    <source>
        <dbReference type="ARBA" id="ARBA00023237"/>
    </source>
</evidence>
<reference evidence="16 17" key="1">
    <citation type="submission" date="2016-08" db="EMBL/GenBank/DDBJ databases">
        <authorList>
            <person name="Seilhamer J.J."/>
        </authorList>
    </citation>
    <scope>NUCLEOTIDE SEQUENCE [LARGE SCALE GENOMIC DNA]</scope>
    <source>
        <strain evidence="16 17">KCTC 42603</strain>
    </source>
</reference>
<dbReference type="Pfam" id="PF07715">
    <property type="entry name" value="Plug"/>
    <property type="match status" value="1"/>
</dbReference>
<evidence type="ECO:0000259" key="15">
    <source>
        <dbReference type="Pfam" id="PF07715"/>
    </source>
</evidence>
<evidence type="ECO:0000256" key="1">
    <source>
        <dbReference type="ARBA" id="ARBA00004571"/>
    </source>
</evidence>
<evidence type="ECO:0008006" key="18">
    <source>
        <dbReference type="Google" id="ProtNLM"/>
    </source>
</evidence>
<keyword evidence="9 11" id="KW-0472">Membrane</keyword>
<evidence type="ECO:0000313" key="17">
    <source>
        <dbReference type="Proteomes" id="UP000175691"/>
    </source>
</evidence>
<keyword evidence="7" id="KW-0406">Ion transport</keyword>
<name>A0A1E7ZA57_9ALTE</name>
<protein>
    <recommendedName>
        <fullName evidence="18">TonB-dependent receptor</fullName>
    </recommendedName>
</protein>
<evidence type="ECO:0000256" key="3">
    <source>
        <dbReference type="ARBA" id="ARBA00022452"/>
    </source>
</evidence>
<dbReference type="OrthoDB" id="7051185at2"/>
<feature type="domain" description="TonB-dependent receptor plug" evidence="15">
    <location>
        <begin position="49"/>
        <end position="151"/>
    </location>
</feature>
<evidence type="ECO:0000256" key="9">
    <source>
        <dbReference type="ARBA" id="ARBA00023136"/>
    </source>
</evidence>
<dbReference type="EMBL" id="MDHN01000029">
    <property type="protein sequence ID" value="OFC70332.1"/>
    <property type="molecule type" value="Genomic_DNA"/>
</dbReference>
<keyword evidence="5 11" id="KW-0812">Transmembrane</keyword>
<dbReference type="InterPro" id="IPR039426">
    <property type="entry name" value="TonB-dep_rcpt-like"/>
</dbReference>
<keyword evidence="6" id="KW-0408">Iron</keyword>
<feature type="signal peptide" evidence="13">
    <location>
        <begin position="1"/>
        <end position="23"/>
    </location>
</feature>
<dbReference type="Gene3D" id="2.40.170.20">
    <property type="entry name" value="TonB-dependent receptor, beta-barrel domain"/>
    <property type="match status" value="1"/>
</dbReference>
<feature type="domain" description="TonB-dependent receptor-like beta-barrel" evidence="14">
    <location>
        <begin position="266"/>
        <end position="730"/>
    </location>
</feature>
<accession>A0A1E7ZA57</accession>
<keyword evidence="2 11" id="KW-0813">Transport</keyword>
<evidence type="ECO:0000256" key="2">
    <source>
        <dbReference type="ARBA" id="ARBA00022448"/>
    </source>
</evidence>
<dbReference type="PANTHER" id="PTHR32552:SF81">
    <property type="entry name" value="TONB-DEPENDENT OUTER MEMBRANE RECEPTOR"/>
    <property type="match status" value="1"/>
</dbReference>
<keyword evidence="10 11" id="KW-0998">Cell outer membrane</keyword>
<dbReference type="SUPFAM" id="SSF56935">
    <property type="entry name" value="Porins"/>
    <property type="match status" value="1"/>
</dbReference>
<evidence type="ECO:0000259" key="14">
    <source>
        <dbReference type="Pfam" id="PF00593"/>
    </source>
</evidence>
<keyword evidence="17" id="KW-1185">Reference proteome</keyword>
<proteinExistence type="inferred from homology"/>
<comment type="subcellular location">
    <subcellularLocation>
        <location evidence="1 11">Cell outer membrane</location>
        <topology evidence="1 11">Multi-pass membrane protein</topology>
    </subcellularLocation>
</comment>
<dbReference type="InterPro" id="IPR000531">
    <property type="entry name" value="Beta-barrel_TonB"/>
</dbReference>
<keyword evidence="8 12" id="KW-0798">TonB box</keyword>
<evidence type="ECO:0000256" key="13">
    <source>
        <dbReference type="SAM" id="SignalP"/>
    </source>
</evidence>
<dbReference type="RefSeq" id="WP_070125975.1">
    <property type="nucleotide sequence ID" value="NZ_MDHN01000029.1"/>
</dbReference>
<dbReference type="AlphaFoldDB" id="A0A1E7ZA57"/>
<dbReference type="GO" id="GO:0009279">
    <property type="term" value="C:cell outer membrane"/>
    <property type="evidence" value="ECO:0007669"/>
    <property type="project" value="UniProtKB-SubCell"/>
</dbReference>
<keyword evidence="3 11" id="KW-1134">Transmembrane beta strand</keyword>
<evidence type="ECO:0000256" key="12">
    <source>
        <dbReference type="RuleBase" id="RU003357"/>
    </source>
</evidence>
<organism evidence="16 17">
    <name type="scientific">Alteromonas confluentis</name>
    <dbReference type="NCBI Taxonomy" id="1656094"/>
    <lineage>
        <taxon>Bacteria</taxon>
        <taxon>Pseudomonadati</taxon>
        <taxon>Pseudomonadota</taxon>
        <taxon>Gammaproteobacteria</taxon>
        <taxon>Alteromonadales</taxon>
        <taxon>Alteromonadaceae</taxon>
        <taxon>Alteromonas/Salinimonas group</taxon>
        <taxon>Alteromonas</taxon>
    </lineage>
</organism>
<evidence type="ECO:0000256" key="7">
    <source>
        <dbReference type="ARBA" id="ARBA00023065"/>
    </source>
</evidence>
<evidence type="ECO:0000256" key="8">
    <source>
        <dbReference type="ARBA" id="ARBA00023077"/>
    </source>
</evidence>
<evidence type="ECO:0000256" key="11">
    <source>
        <dbReference type="PROSITE-ProRule" id="PRU01360"/>
    </source>
</evidence>
<evidence type="ECO:0000256" key="5">
    <source>
        <dbReference type="ARBA" id="ARBA00022692"/>
    </source>
</evidence>
<gene>
    <name evidence="16" type="ORF">BFC18_14250</name>
</gene>
<dbReference type="InterPro" id="IPR012910">
    <property type="entry name" value="Plug_dom"/>
</dbReference>
<dbReference type="InterPro" id="IPR036942">
    <property type="entry name" value="Beta-barrel_TonB_sf"/>
</dbReference>
<evidence type="ECO:0000256" key="4">
    <source>
        <dbReference type="ARBA" id="ARBA00022496"/>
    </source>
</evidence>
<keyword evidence="4" id="KW-0410">Iron transport</keyword>
<dbReference type="PANTHER" id="PTHR32552">
    <property type="entry name" value="FERRICHROME IRON RECEPTOR-RELATED"/>
    <property type="match status" value="1"/>
</dbReference>
<evidence type="ECO:0000256" key="6">
    <source>
        <dbReference type="ARBA" id="ARBA00023004"/>
    </source>
</evidence>
<feature type="chain" id="PRO_5009209569" description="TonB-dependent receptor" evidence="13">
    <location>
        <begin position="24"/>
        <end position="774"/>
    </location>
</feature>
<dbReference type="STRING" id="1656094.BFC18_14250"/>
<dbReference type="Pfam" id="PF00593">
    <property type="entry name" value="TonB_dep_Rec_b-barrel"/>
    <property type="match status" value="1"/>
</dbReference>
<dbReference type="PROSITE" id="PS52016">
    <property type="entry name" value="TONB_DEPENDENT_REC_3"/>
    <property type="match status" value="1"/>
</dbReference>
<dbReference type="GO" id="GO:0006826">
    <property type="term" value="P:iron ion transport"/>
    <property type="evidence" value="ECO:0007669"/>
    <property type="project" value="UniProtKB-KW"/>
</dbReference>
<sequence>MKNTQIFKVTALAAAIASPVLYAQETEENGESQGFEVILVEAQRTTQNLQEVPVSVQVLYGSDLAEQNINELTQLSVMAPTLQVGQDNTYAIRGIGSQIFAETIDPSVALAIDGVSLGRNALAGQPFNDIASVEVLNGPQGLLFGKNASAGLINIATKRPVIDETSGNISFEYNLRDTTPTDATGKIAKGTINLPVSENSALRINALYSMQDSIIENVYPNTERTDLDQEKSGIKVKYLYEDGPLSLYFIGDYNKNEGTGERYARTFREVDPDSEIVALLAADNITPGPENMTNNSDGEMFQDVETGGLQGEVVYAFNNGMELINIAAWRYFDSDANLHNDFSSLPDIVNNPSTNEYEQFSNELRLVLPATENYSGQVGLFYFDSESNMTNSLEVQGPPPFVAVGFPFCVEAEISGPPPGCPYSNDVFLGNDSVTTLTQTSYAAFGQFDFYLTDKLTATAGARVTQDEVTSDVLQMQKDYFIGIGGPRGQFNESVDNTNLSWKLGAQYQYDADLMMYVSVGQGYKGPGFNTDNQDNEAIPFAVEDEISTTIEAGLKSKVLDDKVIFNLSVFNTDFDNYQAQSFNLDAQAFIIQNAATVTSRGAEISVRALASDNLTFYWDAALLDSTFDEFTQASCTPDSTECGPDDAFFDASGYSTPLAANFTSTLKAQYEQEITATVYGFLNASVYYRSDINYGIASPSTELDAITTFNISAGFETDEGLRVWVFCNNCTDEKYPVSMGFDPGENNRGFASIHQTWGLNSVRSLGLAASWAF</sequence>